<keyword evidence="3" id="KW-1185">Reference proteome</keyword>
<protein>
    <submittedName>
        <fullName evidence="2">Uncharacterized protein</fullName>
    </submittedName>
</protein>
<evidence type="ECO:0000313" key="3">
    <source>
        <dbReference type="Proteomes" id="UP001054857"/>
    </source>
</evidence>
<sequence length="703" mass="71627">VGGPADAVTRGSEQLRALVDAGRDNFLWERLATLAAPGASPEALAAARKDALSRLPNGGSKSPAADLITRISAAAQPTLLAPSHIMGLLAALDSTSAAAHFDGAVAAAANLAVAAAKSAPSLCCSAMPLVVSMVTANPPRGELACTTAVRVLRHAARYCPLVPGAAAGAAEKAVGAGEGGGRRRAAGQEDAEEREEEEGGGEEEEEGGEEEEEGSPAAKMKKPTGKTAAASRHKQQQHQPKSQRDRQAATAAETRTAVLRALTALCQGPYGKAAKAAVHALWAVAGAQEGEGLVRRVAERLAAGLRQGCEEEEATPAVVQAMGSVGEVAPLVFAEHAESFAAFICEHYMTAALRHRPPSSQYLASPNLLSPPTSETDVDGSPGGPPRPSAGILLKCAALRAVCRGCTPDAEAPAALAVAVPTATVDVVSGPVEDLLVRLLSIEEDLDEYIIGGGGGDGGGNGGGNGGGGVRVETDRAHLRQAAAAGLLRLATRHDSRLAPGTYVSLALVMQDPVMEVRRAFGEEVRLFLHSSLQLGRRAHVTAKFAALLPLAAMDPIPHHRDAAARTLLEVVLLQRARAQQQATAAAAGDGGGGTSGGAGAAAGGGATAAGGGGRPSLADHPEFLLPFLVYVLGHHPDCPPVPATGWPRSKDSQAAQAQADEEQEQELPDPEEFRPFQDMLQFALEPLLTASRSSSGGGGGGG</sequence>
<accession>A0AAD3HGK9</accession>
<feature type="region of interest" description="Disordered" evidence="1">
    <location>
        <begin position="362"/>
        <end position="387"/>
    </location>
</feature>
<name>A0AAD3HGK9_9CHLO</name>
<feature type="region of interest" description="Disordered" evidence="1">
    <location>
        <begin position="585"/>
        <end position="614"/>
    </location>
</feature>
<evidence type="ECO:0000313" key="2">
    <source>
        <dbReference type="EMBL" id="GFR39816.1"/>
    </source>
</evidence>
<feature type="non-terminal residue" evidence="2">
    <location>
        <position position="1"/>
    </location>
</feature>
<proteinExistence type="predicted"/>
<comment type="caution">
    <text evidence="2">The sequence shown here is derived from an EMBL/GenBank/DDBJ whole genome shotgun (WGS) entry which is preliminary data.</text>
</comment>
<feature type="compositionally biased region" description="Polar residues" evidence="1">
    <location>
        <begin position="362"/>
        <end position="375"/>
    </location>
</feature>
<reference evidence="2 3" key="1">
    <citation type="journal article" date="2021" name="Sci. Rep.">
        <title>Genome sequencing of the multicellular alga Astrephomene provides insights into convergent evolution of germ-soma differentiation.</title>
        <authorList>
            <person name="Yamashita S."/>
            <person name="Yamamoto K."/>
            <person name="Matsuzaki R."/>
            <person name="Suzuki S."/>
            <person name="Yamaguchi H."/>
            <person name="Hirooka S."/>
            <person name="Minakuchi Y."/>
            <person name="Miyagishima S."/>
            <person name="Kawachi M."/>
            <person name="Toyoda A."/>
            <person name="Nozaki H."/>
        </authorList>
    </citation>
    <scope>NUCLEOTIDE SEQUENCE [LARGE SCALE GENOMIC DNA]</scope>
    <source>
        <strain evidence="2 3">NIES-4017</strain>
    </source>
</reference>
<feature type="region of interest" description="Disordered" evidence="1">
    <location>
        <begin position="642"/>
        <end position="676"/>
    </location>
</feature>
<feature type="region of interest" description="Disordered" evidence="1">
    <location>
        <begin position="173"/>
        <end position="252"/>
    </location>
</feature>
<feature type="compositionally biased region" description="Acidic residues" evidence="1">
    <location>
        <begin position="189"/>
        <end position="214"/>
    </location>
</feature>
<gene>
    <name evidence="2" type="ORF">Agub_g308</name>
</gene>
<feature type="non-terminal residue" evidence="2">
    <location>
        <position position="703"/>
    </location>
</feature>
<dbReference type="EMBL" id="BMAR01000001">
    <property type="protein sequence ID" value="GFR39816.1"/>
    <property type="molecule type" value="Genomic_DNA"/>
</dbReference>
<feature type="compositionally biased region" description="Gly residues" evidence="1">
    <location>
        <begin position="589"/>
        <end position="614"/>
    </location>
</feature>
<organism evidence="2 3">
    <name type="scientific">Astrephomene gubernaculifera</name>
    <dbReference type="NCBI Taxonomy" id="47775"/>
    <lineage>
        <taxon>Eukaryota</taxon>
        <taxon>Viridiplantae</taxon>
        <taxon>Chlorophyta</taxon>
        <taxon>core chlorophytes</taxon>
        <taxon>Chlorophyceae</taxon>
        <taxon>CS clade</taxon>
        <taxon>Chlamydomonadales</taxon>
        <taxon>Astrephomenaceae</taxon>
        <taxon>Astrephomene</taxon>
    </lineage>
</organism>
<dbReference type="AlphaFoldDB" id="A0AAD3HGK9"/>
<dbReference type="Pfam" id="PF20168">
    <property type="entry name" value="PDS5"/>
    <property type="match status" value="1"/>
</dbReference>
<evidence type="ECO:0000256" key="1">
    <source>
        <dbReference type="SAM" id="MobiDB-lite"/>
    </source>
</evidence>
<feature type="compositionally biased region" description="Acidic residues" evidence="1">
    <location>
        <begin position="660"/>
        <end position="671"/>
    </location>
</feature>
<dbReference type="Proteomes" id="UP001054857">
    <property type="component" value="Unassembled WGS sequence"/>
</dbReference>